<sequence>MKLTKTFLSCHAITRYNVDAHEASTTASDILITFIMMNEDGKSQLKVEEPRLKSNQLIDLFHL</sequence>
<organism evidence="1 2">
    <name type="scientific">Clunio marinus</name>
    <dbReference type="NCBI Taxonomy" id="568069"/>
    <lineage>
        <taxon>Eukaryota</taxon>
        <taxon>Metazoa</taxon>
        <taxon>Ecdysozoa</taxon>
        <taxon>Arthropoda</taxon>
        <taxon>Hexapoda</taxon>
        <taxon>Insecta</taxon>
        <taxon>Pterygota</taxon>
        <taxon>Neoptera</taxon>
        <taxon>Endopterygota</taxon>
        <taxon>Diptera</taxon>
        <taxon>Nematocera</taxon>
        <taxon>Chironomoidea</taxon>
        <taxon>Chironomidae</taxon>
        <taxon>Clunio</taxon>
    </lineage>
</organism>
<dbReference type="EMBL" id="CVRI01000002">
    <property type="protein sequence ID" value="CRK86860.1"/>
    <property type="molecule type" value="Genomic_DNA"/>
</dbReference>
<proteinExistence type="predicted"/>
<dbReference type="AlphaFoldDB" id="A0A1J1HHG6"/>
<name>A0A1J1HHG6_9DIPT</name>
<accession>A0A1J1HHG6</accession>
<protein>
    <submittedName>
        <fullName evidence="1">CLUMA_CG000686, isoform A</fullName>
    </submittedName>
</protein>
<evidence type="ECO:0000313" key="1">
    <source>
        <dbReference type="EMBL" id="CRK86860.1"/>
    </source>
</evidence>
<keyword evidence="2" id="KW-1185">Reference proteome</keyword>
<gene>
    <name evidence="1" type="ORF">CLUMA_CG000686</name>
</gene>
<reference evidence="1 2" key="1">
    <citation type="submission" date="2015-04" db="EMBL/GenBank/DDBJ databases">
        <authorList>
            <person name="Syromyatnikov M.Y."/>
            <person name="Popov V.N."/>
        </authorList>
    </citation>
    <scope>NUCLEOTIDE SEQUENCE [LARGE SCALE GENOMIC DNA]</scope>
</reference>
<dbReference type="Proteomes" id="UP000183832">
    <property type="component" value="Unassembled WGS sequence"/>
</dbReference>
<evidence type="ECO:0000313" key="2">
    <source>
        <dbReference type="Proteomes" id="UP000183832"/>
    </source>
</evidence>